<protein>
    <submittedName>
        <fullName evidence="2">Polysaccharide pyruvyl transferase CsaB</fullName>
    </submittedName>
</protein>
<sequence length="356" mass="38385">MESVRAVLCGYYGKGNGGDEALLASLLQMLPNHVTPIVLSGDSAQTQAAYGVEACDRKTPQVLIPALKQANVLIWGGGSLMQDVTSAASPVYYGGLMGLAQRFGLKTIAWAQGIGPLNRSFTRWLARQAFTNCDAVSVRDQGSAALLSEWQVPFLLAPDPVWALEAKPVEGLWDLPAPRVAVALRSHSSLTPERLAILTQALVDFQKSTQTCILLVPFQAAQDLAIAETIQPQLPGPSKILSLSDPQQLKGVFRGVEMAIAMRYHGLIMAAAEGCRCFALSYDPKVSQLMSELDIPGWDLLGNSQHAPIPSDPRTISQAWVEHYANGAPLSANQIHSLVDRALTHRDLLYQALQGL</sequence>
<proteinExistence type="predicted"/>
<feature type="domain" description="Polysaccharide pyruvyl transferase" evidence="1">
    <location>
        <begin position="16"/>
        <end position="284"/>
    </location>
</feature>
<evidence type="ECO:0000313" key="3">
    <source>
        <dbReference type="Proteomes" id="UP001464891"/>
    </source>
</evidence>
<dbReference type="PANTHER" id="PTHR36836">
    <property type="entry name" value="COLANIC ACID BIOSYNTHESIS PROTEIN WCAK"/>
    <property type="match status" value="1"/>
</dbReference>
<dbReference type="Pfam" id="PF04230">
    <property type="entry name" value="PS_pyruv_trans"/>
    <property type="match status" value="1"/>
</dbReference>
<dbReference type="InterPro" id="IPR007345">
    <property type="entry name" value="Polysacch_pyruvyl_Trfase"/>
</dbReference>
<dbReference type="RefSeq" id="WP_190441569.1">
    <property type="nucleotide sequence ID" value="NZ_JAMPKM010000008.1"/>
</dbReference>
<keyword evidence="3" id="KW-1185">Reference proteome</keyword>
<dbReference type="PANTHER" id="PTHR36836:SF1">
    <property type="entry name" value="COLANIC ACID BIOSYNTHESIS PROTEIN WCAK"/>
    <property type="match status" value="1"/>
</dbReference>
<evidence type="ECO:0000313" key="2">
    <source>
        <dbReference type="EMBL" id="MEP0818215.1"/>
    </source>
</evidence>
<name>A0ABV0J8V9_9CYAN</name>
<gene>
    <name evidence="2" type="primary">csaB</name>
    <name evidence="2" type="ORF">NC998_14035</name>
</gene>
<dbReference type="GO" id="GO:0016740">
    <property type="term" value="F:transferase activity"/>
    <property type="evidence" value="ECO:0007669"/>
    <property type="project" value="UniProtKB-KW"/>
</dbReference>
<accession>A0ABV0J8V9</accession>
<reference evidence="2 3" key="1">
    <citation type="submission" date="2022-04" db="EMBL/GenBank/DDBJ databases">
        <title>Positive selection, recombination, and allopatry shape intraspecific diversity of widespread and dominant cyanobacteria.</title>
        <authorList>
            <person name="Wei J."/>
            <person name="Shu W."/>
            <person name="Hu C."/>
        </authorList>
    </citation>
    <scope>NUCLEOTIDE SEQUENCE [LARGE SCALE GENOMIC DNA]</scope>
    <source>
        <strain evidence="2 3">GB2-A4</strain>
    </source>
</reference>
<organism evidence="2 3">
    <name type="scientific">Trichocoleus desertorum GB2-A4</name>
    <dbReference type="NCBI Taxonomy" id="2933944"/>
    <lineage>
        <taxon>Bacteria</taxon>
        <taxon>Bacillati</taxon>
        <taxon>Cyanobacteriota</taxon>
        <taxon>Cyanophyceae</taxon>
        <taxon>Leptolyngbyales</taxon>
        <taxon>Trichocoleusaceae</taxon>
        <taxon>Trichocoleus</taxon>
    </lineage>
</organism>
<dbReference type="Proteomes" id="UP001464891">
    <property type="component" value="Unassembled WGS sequence"/>
</dbReference>
<evidence type="ECO:0000259" key="1">
    <source>
        <dbReference type="Pfam" id="PF04230"/>
    </source>
</evidence>
<dbReference type="NCBIfam" id="TIGR03609">
    <property type="entry name" value="S_layer_CsaB"/>
    <property type="match status" value="1"/>
</dbReference>
<dbReference type="EMBL" id="JAMPKM010000008">
    <property type="protein sequence ID" value="MEP0818215.1"/>
    <property type="molecule type" value="Genomic_DNA"/>
</dbReference>
<keyword evidence="2" id="KW-0808">Transferase</keyword>
<dbReference type="InterPro" id="IPR019896">
    <property type="entry name" value="Polysacch_pyruvyl_Trfase_CsaB"/>
</dbReference>
<comment type="caution">
    <text evidence="2">The sequence shown here is derived from an EMBL/GenBank/DDBJ whole genome shotgun (WGS) entry which is preliminary data.</text>
</comment>